<evidence type="ECO:0000313" key="5">
    <source>
        <dbReference type="EMBL" id="RCK64810.1"/>
    </source>
</evidence>
<feature type="transmembrane region" description="Helical" evidence="4">
    <location>
        <begin position="478"/>
        <end position="498"/>
    </location>
</feature>
<comment type="subcellular location">
    <subcellularLocation>
        <location evidence="1">Membrane</location>
        <topology evidence="1">Multi-pass membrane protein</topology>
    </subcellularLocation>
</comment>
<feature type="transmembrane region" description="Helical" evidence="4">
    <location>
        <begin position="453"/>
        <end position="472"/>
    </location>
</feature>
<feature type="transmembrane region" description="Helical" evidence="4">
    <location>
        <begin position="333"/>
        <end position="353"/>
    </location>
</feature>
<dbReference type="InterPro" id="IPR011701">
    <property type="entry name" value="MFS"/>
</dbReference>
<feature type="transmembrane region" description="Helical" evidence="4">
    <location>
        <begin position="519"/>
        <end position="541"/>
    </location>
</feature>
<keyword evidence="6" id="KW-1185">Reference proteome</keyword>
<dbReference type="InterPro" id="IPR050327">
    <property type="entry name" value="Proton-linked_MCT"/>
</dbReference>
<protein>
    <submittedName>
        <fullName evidence="5">Putative transporter ESBP6</fullName>
    </submittedName>
</protein>
<feature type="compositionally biased region" description="Low complexity" evidence="3">
    <location>
        <begin position="32"/>
        <end position="60"/>
    </location>
</feature>
<dbReference type="Pfam" id="PF07690">
    <property type="entry name" value="MFS_1"/>
    <property type="match status" value="1"/>
</dbReference>
<evidence type="ECO:0000256" key="2">
    <source>
        <dbReference type="ARBA" id="ARBA00006727"/>
    </source>
</evidence>
<proteinExistence type="inferred from homology"/>
<evidence type="ECO:0000256" key="3">
    <source>
        <dbReference type="SAM" id="MobiDB-lite"/>
    </source>
</evidence>
<feature type="region of interest" description="Disordered" evidence="3">
    <location>
        <begin position="1"/>
        <end position="63"/>
    </location>
</feature>
<dbReference type="OrthoDB" id="2213137at2759"/>
<name>A0A367YGL2_9ASCO</name>
<sequence length="653" mass="71340">MTNKTSLEEYSPSSKKSISDDSHHSTEDDQDIIPYQIQQITSATSSSASSAHHSIARTRSNQSDLSRIISGIRDDQQLDDVTKYNTFGESDFILANQLDRVGTNVIQNSQRNSIGDIELQTGIVGAGAGVVGVTDGPGKSSSRSSVNQSPEEQEDEKAEVEDKVHKPDSGLAWVMAFCAMMSMFATWGANAGFGVFLNFYLNSGTFPGATSYDFALIGGIIVCLANLLSPISALMYKVFGFQIVCFIGVIVQTAGWILASYATKLWHLYLTQGVLVGISFLLIFIPATLILPTWFVKQKATSMGICVAGAGLGGLIFSLSVNKVIQDTGDQKWALRMVGIVCLFAALVSAVIMKPRNVKQPPLKSTMTKQFVIESFKAIFDPKVFRIPGICIIAVWFALALMGYTLMLFSLSSYASSVGLTHSQASVLTAVMNAAQIIGRPSMGLTADRFGRANFTASASLVISILLFAFWINARSYAALIAFACIIGLIIGVGSSLAQPLAADVIHPHLDKMPAAWSGINIFVSPFCLVSEVIALALVVLNSSRPYLHTQIFAGCCFFACFLIMMTLREYLIRKFLKERLEIMQNKLNNISGTTKSGYLKAEARVETDSDEGDNKLEAEDEYLLKERVERYNYLLRGSIKDYFVRMLYPIKI</sequence>
<feature type="transmembrane region" description="Helical" evidence="4">
    <location>
        <begin position="384"/>
        <end position="407"/>
    </location>
</feature>
<dbReference type="AlphaFoldDB" id="A0A367YGL2"/>
<feature type="region of interest" description="Disordered" evidence="3">
    <location>
        <begin position="134"/>
        <end position="164"/>
    </location>
</feature>
<reference evidence="5 6" key="1">
    <citation type="submission" date="2018-06" db="EMBL/GenBank/DDBJ databases">
        <title>Whole genome sequencing of Candida tropicalis (genome annotated by CSBL at Korea University).</title>
        <authorList>
            <person name="Ahn J."/>
        </authorList>
    </citation>
    <scope>NUCLEOTIDE SEQUENCE [LARGE SCALE GENOMIC DNA]</scope>
    <source>
        <strain evidence="5 6">ATCC 20962</strain>
    </source>
</reference>
<feature type="compositionally biased region" description="Polar residues" evidence="3">
    <location>
        <begin position="139"/>
        <end position="150"/>
    </location>
</feature>
<feature type="transmembrane region" description="Helical" evidence="4">
    <location>
        <begin position="547"/>
        <end position="568"/>
    </location>
</feature>
<feature type="transmembrane region" description="Helical" evidence="4">
    <location>
        <begin position="209"/>
        <end position="228"/>
    </location>
</feature>
<dbReference type="Gene3D" id="1.20.1250.20">
    <property type="entry name" value="MFS general substrate transporter like domains"/>
    <property type="match status" value="2"/>
</dbReference>
<keyword evidence="4" id="KW-0472">Membrane</keyword>
<dbReference type="GO" id="GO:0016020">
    <property type="term" value="C:membrane"/>
    <property type="evidence" value="ECO:0007669"/>
    <property type="project" value="UniProtKB-SubCell"/>
</dbReference>
<evidence type="ECO:0000256" key="1">
    <source>
        <dbReference type="ARBA" id="ARBA00004141"/>
    </source>
</evidence>
<keyword evidence="4" id="KW-0812">Transmembrane</keyword>
<accession>A0A367YGL2</accession>
<dbReference type="PANTHER" id="PTHR11360:SF315">
    <property type="entry name" value="TRANSPORTER MCH2-RELATED"/>
    <property type="match status" value="1"/>
</dbReference>
<dbReference type="CDD" id="cd17352">
    <property type="entry name" value="MFS_MCT_SLC16"/>
    <property type="match status" value="1"/>
</dbReference>
<comment type="similarity">
    <text evidence="2">Belongs to the major facilitator superfamily. Monocarboxylate porter (TC 2.A.1.13) family.</text>
</comment>
<feature type="transmembrane region" description="Helical" evidence="4">
    <location>
        <begin position="303"/>
        <end position="321"/>
    </location>
</feature>
<feature type="compositionally biased region" description="Basic and acidic residues" evidence="3">
    <location>
        <begin position="17"/>
        <end position="27"/>
    </location>
</feature>
<evidence type="ECO:0000256" key="4">
    <source>
        <dbReference type="SAM" id="Phobius"/>
    </source>
</evidence>
<dbReference type="PANTHER" id="PTHR11360">
    <property type="entry name" value="MONOCARBOXYLATE TRANSPORTER"/>
    <property type="match status" value="1"/>
</dbReference>
<dbReference type="GO" id="GO:0022857">
    <property type="term" value="F:transmembrane transporter activity"/>
    <property type="evidence" value="ECO:0007669"/>
    <property type="project" value="InterPro"/>
</dbReference>
<comment type="caution">
    <text evidence="5">The sequence shown here is derived from an EMBL/GenBank/DDBJ whole genome shotgun (WGS) entry which is preliminary data.</text>
</comment>
<dbReference type="SUPFAM" id="SSF103473">
    <property type="entry name" value="MFS general substrate transporter"/>
    <property type="match status" value="1"/>
</dbReference>
<dbReference type="EMBL" id="QLNQ01000021">
    <property type="protein sequence ID" value="RCK64810.1"/>
    <property type="molecule type" value="Genomic_DNA"/>
</dbReference>
<dbReference type="Proteomes" id="UP000253472">
    <property type="component" value="Unassembled WGS sequence"/>
</dbReference>
<evidence type="ECO:0000313" key="6">
    <source>
        <dbReference type="Proteomes" id="UP000253472"/>
    </source>
</evidence>
<feature type="transmembrane region" description="Helical" evidence="4">
    <location>
        <begin position="274"/>
        <end position="296"/>
    </location>
</feature>
<keyword evidence="4" id="KW-1133">Transmembrane helix</keyword>
<gene>
    <name evidence="5" type="primary">ESBP6_0</name>
    <name evidence="5" type="ORF">Cantr_00617</name>
</gene>
<organism evidence="5 6">
    <name type="scientific">Candida viswanathii</name>
    <dbReference type="NCBI Taxonomy" id="5486"/>
    <lineage>
        <taxon>Eukaryota</taxon>
        <taxon>Fungi</taxon>
        <taxon>Dikarya</taxon>
        <taxon>Ascomycota</taxon>
        <taxon>Saccharomycotina</taxon>
        <taxon>Pichiomycetes</taxon>
        <taxon>Debaryomycetaceae</taxon>
        <taxon>Candida/Lodderomyces clade</taxon>
        <taxon>Candida</taxon>
    </lineage>
</organism>
<feature type="transmembrane region" description="Helical" evidence="4">
    <location>
        <begin position="240"/>
        <end position="262"/>
    </location>
</feature>
<dbReference type="InterPro" id="IPR036259">
    <property type="entry name" value="MFS_trans_sf"/>
</dbReference>